<dbReference type="GO" id="GO:0006890">
    <property type="term" value="P:retrograde vesicle-mediated transport, Golgi to endoplasmic reticulum"/>
    <property type="evidence" value="ECO:0007669"/>
    <property type="project" value="TreeGrafter"/>
</dbReference>
<dbReference type="PANTHER" id="PTHR15922">
    <property type="entry name" value="NEUROBLASTOMA-AMPLIFIED SEQUENCE"/>
    <property type="match status" value="1"/>
</dbReference>
<dbReference type="GO" id="GO:0000149">
    <property type="term" value="F:SNARE binding"/>
    <property type="evidence" value="ECO:0007669"/>
    <property type="project" value="TreeGrafter"/>
</dbReference>
<accession>A0A4Z2I0L8</accession>
<comment type="caution">
    <text evidence="3">The sequence shown here is derived from an EMBL/GenBank/DDBJ whole genome shotgun (WGS) entry which is preliminary data.</text>
</comment>
<evidence type="ECO:0000256" key="1">
    <source>
        <dbReference type="SAM" id="MobiDB-lite"/>
    </source>
</evidence>
<dbReference type="InterPro" id="IPR054751">
    <property type="entry name" value="NBAS_C"/>
</dbReference>
<feature type="compositionally biased region" description="Basic and acidic residues" evidence="1">
    <location>
        <begin position="222"/>
        <end position="241"/>
    </location>
</feature>
<dbReference type="Pfam" id="PF22913">
    <property type="entry name" value="NBAS_11th"/>
    <property type="match status" value="1"/>
</dbReference>
<keyword evidence="4" id="KW-1185">Reference proteome</keyword>
<dbReference type="OrthoDB" id="8935909at2759"/>
<reference evidence="3 4" key="1">
    <citation type="submission" date="2019-03" db="EMBL/GenBank/DDBJ databases">
        <title>First draft genome of Liparis tanakae, snailfish: a comprehensive survey of snailfish specific genes.</title>
        <authorList>
            <person name="Kim W."/>
            <person name="Song I."/>
            <person name="Jeong J.-H."/>
            <person name="Kim D."/>
            <person name="Kim S."/>
            <person name="Ryu S."/>
            <person name="Song J.Y."/>
            <person name="Lee S.K."/>
        </authorList>
    </citation>
    <scope>NUCLEOTIDE SEQUENCE [LARGE SCALE GENOMIC DNA]</scope>
    <source>
        <tissue evidence="3">Muscle</tissue>
    </source>
</reference>
<dbReference type="EMBL" id="SRLO01000147">
    <property type="protein sequence ID" value="TNN71659.1"/>
    <property type="molecule type" value="Genomic_DNA"/>
</dbReference>
<proteinExistence type="predicted"/>
<dbReference type="AlphaFoldDB" id="A0A4Z2I0L8"/>
<gene>
    <name evidence="3" type="primary">nbas_3</name>
    <name evidence="3" type="ORF">EYF80_018184</name>
</gene>
<dbReference type="Proteomes" id="UP000314294">
    <property type="component" value="Unassembled WGS sequence"/>
</dbReference>
<feature type="domain" description="NBAS subunit of NRZ tethering complex C-terminal" evidence="2">
    <location>
        <begin position="288"/>
        <end position="341"/>
    </location>
</feature>
<evidence type="ECO:0000259" key="2">
    <source>
        <dbReference type="Pfam" id="PF22913"/>
    </source>
</evidence>
<evidence type="ECO:0000313" key="4">
    <source>
        <dbReference type="Proteomes" id="UP000314294"/>
    </source>
</evidence>
<organism evidence="3 4">
    <name type="scientific">Liparis tanakae</name>
    <name type="common">Tanaka's snailfish</name>
    <dbReference type="NCBI Taxonomy" id="230148"/>
    <lineage>
        <taxon>Eukaryota</taxon>
        <taxon>Metazoa</taxon>
        <taxon>Chordata</taxon>
        <taxon>Craniata</taxon>
        <taxon>Vertebrata</taxon>
        <taxon>Euteleostomi</taxon>
        <taxon>Actinopterygii</taxon>
        <taxon>Neopterygii</taxon>
        <taxon>Teleostei</taxon>
        <taxon>Neoteleostei</taxon>
        <taxon>Acanthomorphata</taxon>
        <taxon>Eupercaria</taxon>
        <taxon>Perciformes</taxon>
        <taxon>Cottioidei</taxon>
        <taxon>Cottales</taxon>
        <taxon>Liparidae</taxon>
        <taxon>Liparis</taxon>
    </lineage>
</organism>
<protein>
    <submittedName>
        <fullName evidence="3">Neuroblastoma-amplified sequence</fullName>
    </submittedName>
</protein>
<dbReference type="PANTHER" id="PTHR15922:SF2">
    <property type="entry name" value="NBAS SUBUNIT OF NRZ TETHERING COMPLEX"/>
    <property type="match status" value="1"/>
</dbReference>
<evidence type="ECO:0000313" key="3">
    <source>
        <dbReference type="EMBL" id="TNN71659.1"/>
    </source>
</evidence>
<sequence>MFLHPQIVSVVFRLCLSTKDIESRSESLGLFDTLKCDPEAFYSHMTKYVLPTVEGSDQARLLYYYTLLDAAGCEPHVTTAIKPDSHVKLLKKLRAVANGLDYRRLTDESLDPLATLQPVLTSQNVLSISKLANRLPVPGGGGATVSPSAVHAAWLEKLFWKGDPQLLKRPPQSEPEFLHAYDTCAKYLERLVPADAVRFLDALSTQARSEVIKRATKALRQLGEKSRKRGGEASAEQERTDPAGMTFDDALTHLRQSQAHLDTLSQAFVLSLRDGQQKYGQLYDLSRSERSKVHELAVTMATDGQPLERIGELLRVAVGPLDLSVKAVLHAATERVVAALR</sequence>
<feature type="region of interest" description="Disordered" evidence="1">
    <location>
        <begin position="222"/>
        <end position="243"/>
    </location>
</feature>
<dbReference type="GO" id="GO:0070939">
    <property type="term" value="C:Dsl1/NZR complex"/>
    <property type="evidence" value="ECO:0007669"/>
    <property type="project" value="TreeGrafter"/>
</dbReference>
<name>A0A4Z2I0L8_9TELE</name>